<dbReference type="Proteomes" id="UP001218218">
    <property type="component" value="Unassembled WGS sequence"/>
</dbReference>
<sequence>MFSGIQLAIPPGNVLTVLWRCNQGIKYVVAFQPNPPPLKSSKKCWWNARTEIIKCVTYIHEDSSLAKVIEVSFLTVGRNPESLKFKVVGQELCTTTFSIKYSIPGHSPLKNMQLLTTVHFDELLKEAVKGSAEPSNVSANAPVNTNTTANTGESDNELALGSKTKKHKLTEEEESIAETITQLKATYACSDKQCDSPICFLGNVTGQHI</sequence>
<proteinExistence type="predicted"/>
<evidence type="ECO:0000256" key="1">
    <source>
        <dbReference type="SAM" id="MobiDB-lite"/>
    </source>
</evidence>
<reference evidence="2" key="1">
    <citation type="submission" date="2023-03" db="EMBL/GenBank/DDBJ databases">
        <title>Massive genome expansion in bonnet fungi (Mycena s.s.) driven by repeated elements and novel gene families across ecological guilds.</title>
        <authorList>
            <consortium name="Lawrence Berkeley National Laboratory"/>
            <person name="Harder C.B."/>
            <person name="Miyauchi S."/>
            <person name="Viragh M."/>
            <person name="Kuo A."/>
            <person name="Thoen E."/>
            <person name="Andreopoulos B."/>
            <person name="Lu D."/>
            <person name="Skrede I."/>
            <person name="Drula E."/>
            <person name="Henrissat B."/>
            <person name="Morin E."/>
            <person name="Kohler A."/>
            <person name="Barry K."/>
            <person name="LaButti K."/>
            <person name="Morin E."/>
            <person name="Salamov A."/>
            <person name="Lipzen A."/>
            <person name="Mereny Z."/>
            <person name="Hegedus B."/>
            <person name="Baldrian P."/>
            <person name="Stursova M."/>
            <person name="Weitz H."/>
            <person name="Taylor A."/>
            <person name="Grigoriev I.V."/>
            <person name="Nagy L.G."/>
            <person name="Martin F."/>
            <person name="Kauserud H."/>
        </authorList>
    </citation>
    <scope>NUCLEOTIDE SEQUENCE</scope>
    <source>
        <strain evidence="2">CBHHK002</strain>
    </source>
</reference>
<dbReference type="AlphaFoldDB" id="A0AAD7A7T1"/>
<feature type="compositionally biased region" description="Low complexity" evidence="1">
    <location>
        <begin position="135"/>
        <end position="151"/>
    </location>
</feature>
<accession>A0AAD7A7T1</accession>
<gene>
    <name evidence="2" type="ORF">DFH08DRAFT_806815</name>
</gene>
<feature type="region of interest" description="Disordered" evidence="1">
    <location>
        <begin position="134"/>
        <end position="169"/>
    </location>
</feature>
<evidence type="ECO:0000313" key="3">
    <source>
        <dbReference type="Proteomes" id="UP001218218"/>
    </source>
</evidence>
<comment type="caution">
    <text evidence="2">The sequence shown here is derived from an EMBL/GenBank/DDBJ whole genome shotgun (WGS) entry which is preliminary data.</text>
</comment>
<organism evidence="2 3">
    <name type="scientific">Mycena albidolilacea</name>
    <dbReference type="NCBI Taxonomy" id="1033008"/>
    <lineage>
        <taxon>Eukaryota</taxon>
        <taxon>Fungi</taxon>
        <taxon>Dikarya</taxon>
        <taxon>Basidiomycota</taxon>
        <taxon>Agaricomycotina</taxon>
        <taxon>Agaricomycetes</taxon>
        <taxon>Agaricomycetidae</taxon>
        <taxon>Agaricales</taxon>
        <taxon>Marasmiineae</taxon>
        <taxon>Mycenaceae</taxon>
        <taxon>Mycena</taxon>
    </lineage>
</organism>
<protein>
    <submittedName>
        <fullName evidence="2">Uncharacterized protein</fullName>
    </submittedName>
</protein>
<dbReference type="EMBL" id="JARIHO010000014">
    <property type="protein sequence ID" value="KAJ7350838.1"/>
    <property type="molecule type" value="Genomic_DNA"/>
</dbReference>
<name>A0AAD7A7T1_9AGAR</name>
<evidence type="ECO:0000313" key="2">
    <source>
        <dbReference type="EMBL" id="KAJ7350838.1"/>
    </source>
</evidence>
<keyword evidence="3" id="KW-1185">Reference proteome</keyword>